<dbReference type="InterPro" id="IPR020892">
    <property type="entry name" value="Cyclophilin-type_PPIase_CS"/>
</dbReference>
<evidence type="ECO:0000256" key="5">
    <source>
        <dbReference type="ARBA" id="ARBA00007930"/>
    </source>
</evidence>
<dbReference type="EMBL" id="CAMXCT020001624">
    <property type="protein sequence ID" value="CAL1145084.1"/>
    <property type="molecule type" value="Genomic_DNA"/>
</dbReference>
<dbReference type="Gene3D" id="3.40.50.150">
    <property type="entry name" value="Vaccinia Virus protein VP39"/>
    <property type="match status" value="1"/>
</dbReference>
<evidence type="ECO:0000256" key="2">
    <source>
        <dbReference type="ARBA" id="ARBA00000971"/>
    </source>
</evidence>
<dbReference type="PANTHER" id="PTHR45625">
    <property type="entry name" value="PEPTIDYL-PROLYL CIS-TRANS ISOMERASE-RELATED"/>
    <property type="match status" value="1"/>
</dbReference>
<feature type="region of interest" description="Disordered" evidence="12">
    <location>
        <begin position="221"/>
        <end position="242"/>
    </location>
</feature>
<dbReference type="PROSITE" id="PS00170">
    <property type="entry name" value="CSA_PPIASE_1"/>
    <property type="match status" value="1"/>
</dbReference>
<feature type="region of interest" description="Disordered" evidence="12">
    <location>
        <begin position="257"/>
        <end position="282"/>
    </location>
</feature>
<evidence type="ECO:0000256" key="3">
    <source>
        <dbReference type="ARBA" id="ARBA00003697"/>
    </source>
</evidence>
<evidence type="ECO:0000259" key="15">
    <source>
        <dbReference type="PROSITE" id="PS51698"/>
    </source>
</evidence>
<feature type="domain" description="PPIase cyclophilin-type" evidence="13">
    <location>
        <begin position="573"/>
        <end position="718"/>
    </location>
</feature>
<evidence type="ECO:0000256" key="9">
    <source>
        <dbReference type="ARBA" id="ARBA00023235"/>
    </source>
</evidence>
<dbReference type="Pfam" id="PF00160">
    <property type="entry name" value="Pro_isomerase"/>
    <property type="match status" value="1"/>
</dbReference>
<dbReference type="InterPro" id="IPR044666">
    <property type="entry name" value="Cyclophilin_A-like"/>
</dbReference>
<keyword evidence="18" id="KW-1185">Reference proteome</keyword>
<dbReference type="PRINTS" id="PR00153">
    <property type="entry name" value="CSAPPISMRASE"/>
</dbReference>
<dbReference type="FunFam" id="3.30.40.10:FF:000079">
    <property type="entry name" value="Peptidyl-prolyl cis-trans isomerase 2"/>
    <property type="match status" value="1"/>
</dbReference>
<dbReference type="PANTHER" id="PTHR45625:SF1">
    <property type="entry name" value="RING-TYPE E3 UBIQUITIN-PROTEIN LIGASE PPIL2"/>
    <property type="match status" value="1"/>
</dbReference>
<dbReference type="EMBL" id="CAMXCT010001624">
    <property type="protein sequence ID" value="CAI3991709.1"/>
    <property type="molecule type" value="Genomic_DNA"/>
</dbReference>
<reference evidence="16" key="1">
    <citation type="submission" date="2022-10" db="EMBL/GenBank/DDBJ databases">
        <authorList>
            <person name="Chen Y."/>
            <person name="Dougan E. K."/>
            <person name="Chan C."/>
            <person name="Rhodes N."/>
            <person name="Thang M."/>
        </authorList>
    </citation>
    <scope>NUCLEOTIDE SEQUENCE</scope>
</reference>
<dbReference type="GO" id="GO:0071013">
    <property type="term" value="C:catalytic step 2 spliceosome"/>
    <property type="evidence" value="ECO:0007669"/>
    <property type="project" value="TreeGrafter"/>
</dbReference>
<dbReference type="InterPro" id="IPR002130">
    <property type="entry name" value="Cyclophilin-type_PPIase_dom"/>
</dbReference>
<gene>
    <name evidence="16" type="ORF">C1SCF055_LOCUS18595</name>
</gene>
<feature type="domain" description="Bin3-type SAM" evidence="14">
    <location>
        <begin position="396"/>
        <end position="508"/>
    </location>
</feature>
<comment type="function">
    <text evidence="3">May catalyze the cis-trans isomerization of proline imidic peptide bonds in oligopeptides thereby assisting the folding of proteins. May also function as a chaperone, playing a role in intracellular transport of proteins. May also have a protein ubiquitin ligase activity acting as an E3 ubiquitin protein ligase or as a ubiquitin-ubiquitin ligase promoting elongation of ubiquitin chains on proteins.</text>
</comment>
<dbReference type="InterPro" id="IPR013083">
    <property type="entry name" value="Znf_RING/FYVE/PHD"/>
</dbReference>
<dbReference type="SUPFAM" id="SSF57850">
    <property type="entry name" value="RING/U-box"/>
    <property type="match status" value="1"/>
</dbReference>
<keyword evidence="8" id="KW-0697">Rotamase</keyword>
<keyword evidence="11" id="KW-0949">S-adenosyl-L-methionine</keyword>
<dbReference type="OrthoDB" id="447608at2759"/>
<protein>
    <recommendedName>
        <fullName evidence="19">RING-type E3 ubiquitin transferase</fullName>
    </recommendedName>
</protein>
<comment type="caution">
    <text evidence="16">The sequence shown here is derived from an EMBL/GenBank/DDBJ whole genome shotgun (WGS) entry which is preliminary data.</text>
</comment>
<reference evidence="17" key="2">
    <citation type="submission" date="2024-04" db="EMBL/GenBank/DDBJ databases">
        <authorList>
            <person name="Chen Y."/>
            <person name="Shah S."/>
            <person name="Dougan E. K."/>
            <person name="Thang M."/>
            <person name="Chan C."/>
        </authorList>
    </citation>
    <scope>NUCLEOTIDE SEQUENCE [LARGE SCALE GENOMIC DNA]</scope>
</reference>
<evidence type="ECO:0000256" key="7">
    <source>
        <dbReference type="ARBA" id="ARBA00022786"/>
    </source>
</evidence>
<dbReference type="GO" id="GO:0008168">
    <property type="term" value="F:methyltransferase activity"/>
    <property type="evidence" value="ECO:0007669"/>
    <property type="project" value="InterPro"/>
</dbReference>
<dbReference type="EMBL" id="CAMXCT030001624">
    <property type="protein sequence ID" value="CAL4779021.1"/>
    <property type="molecule type" value="Genomic_DNA"/>
</dbReference>
<dbReference type="GO" id="GO:0003755">
    <property type="term" value="F:peptidyl-prolyl cis-trans isomerase activity"/>
    <property type="evidence" value="ECO:0007669"/>
    <property type="project" value="UniProtKB-KW"/>
</dbReference>
<dbReference type="InterPro" id="IPR029063">
    <property type="entry name" value="SAM-dependent_MTases_sf"/>
</dbReference>
<dbReference type="GO" id="GO:0061630">
    <property type="term" value="F:ubiquitin protein ligase activity"/>
    <property type="evidence" value="ECO:0007669"/>
    <property type="project" value="UniProtKB-EC"/>
</dbReference>
<dbReference type="InterPro" id="IPR010675">
    <property type="entry name" value="Bin3_C"/>
</dbReference>
<evidence type="ECO:0000313" key="17">
    <source>
        <dbReference type="EMBL" id="CAL1145084.1"/>
    </source>
</evidence>
<keyword evidence="10" id="KW-0539">Nucleus</keyword>
<evidence type="ECO:0000256" key="11">
    <source>
        <dbReference type="PROSITE-ProRule" id="PRU00848"/>
    </source>
</evidence>
<evidence type="ECO:0000256" key="12">
    <source>
        <dbReference type="SAM" id="MobiDB-lite"/>
    </source>
</evidence>
<evidence type="ECO:0000313" key="18">
    <source>
        <dbReference type="Proteomes" id="UP001152797"/>
    </source>
</evidence>
<dbReference type="Proteomes" id="UP001152797">
    <property type="component" value="Unassembled WGS sequence"/>
</dbReference>
<keyword evidence="7" id="KW-0833">Ubl conjugation pathway</keyword>
<evidence type="ECO:0000259" key="13">
    <source>
        <dbReference type="PROSITE" id="PS50072"/>
    </source>
</evidence>
<dbReference type="PROSITE" id="PS51698">
    <property type="entry name" value="U_BOX"/>
    <property type="match status" value="1"/>
</dbReference>
<feature type="domain" description="U-box" evidence="15">
    <location>
        <begin position="34"/>
        <end position="107"/>
    </location>
</feature>
<dbReference type="FunFam" id="2.40.100.10:FF:000014">
    <property type="entry name" value="Peptidyl-prolyl cis-trans isomerase cyp65"/>
    <property type="match status" value="1"/>
</dbReference>
<comment type="catalytic activity">
    <reaction evidence="2">
        <text>[protein]-peptidylproline (omega=180) = [protein]-peptidylproline (omega=0)</text>
        <dbReference type="Rhea" id="RHEA:16237"/>
        <dbReference type="Rhea" id="RHEA-COMP:10747"/>
        <dbReference type="Rhea" id="RHEA-COMP:10748"/>
        <dbReference type="ChEBI" id="CHEBI:83833"/>
        <dbReference type="ChEBI" id="CHEBI:83834"/>
        <dbReference type="EC" id="5.2.1.8"/>
    </reaction>
</comment>
<evidence type="ECO:0000256" key="6">
    <source>
        <dbReference type="ARBA" id="ARBA00022679"/>
    </source>
</evidence>
<proteinExistence type="inferred from homology"/>
<evidence type="ECO:0000259" key="14">
    <source>
        <dbReference type="PROSITE" id="PS51515"/>
    </source>
</evidence>
<dbReference type="InterPro" id="IPR026951">
    <property type="entry name" value="PPIL2_U-box_dom"/>
</dbReference>
<evidence type="ECO:0000256" key="8">
    <source>
        <dbReference type="ARBA" id="ARBA00023110"/>
    </source>
</evidence>
<dbReference type="Gene3D" id="3.30.40.10">
    <property type="entry name" value="Zinc/RING finger domain, C3HC4 (zinc finger)"/>
    <property type="match status" value="1"/>
</dbReference>
<dbReference type="PROSITE" id="PS50072">
    <property type="entry name" value="CSA_PPIASE_2"/>
    <property type="match status" value="1"/>
</dbReference>
<comment type="catalytic activity">
    <reaction evidence="1">
        <text>S-ubiquitinyl-[E2 ubiquitin-conjugating enzyme]-L-cysteine + [acceptor protein]-L-lysine = [E2 ubiquitin-conjugating enzyme]-L-cysteine + N(6)-ubiquitinyl-[acceptor protein]-L-lysine.</text>
        <dbReference type="EC" id="2.3.2.27"/>
    </reaction>
</comment>
<feature type="compositionally biased region" description="Basic and acidic residues" evidence="12">
    <location>
        <begin position="257"/>
        <end position="275"/>
    </location>
</feature>
<accession>A0A9P1CGW4</accession>
<dbReference type="InterPro" id="IPR029000">
    <property type="entry name" value="Cyclophilin-like_dom_sf"/>
</dbReference>
<dbReference type="PROSITE" id="PS51515">
    <property type="entry name" value="BIN3_SAM"/>
    <property type="match status" value="1"/>
</dbReference>
<name>A0A9P1CGW4_9DINO</name>
<dbReference type="InterPro" id="IPR024160">
    <property type="entry name" value="BIN3_SAM-bd_dom"/>
</dbReference>
<evidence type="ECO:0008006" key="19">
    <source>
        <dbReference type="Google" id="ProtNLM"/>
    </source>
</evidence>
<comment type="subcellular location">
    <subcellularLocation>
        <location evidence="4">Nucleus</location>
    </subcellularLocation>
</comment>
<evidence type="ECO:0000256" key="4">
    <source>
        <dbReference type="ARBA" id="ARBA00004123"/>
    </source>
</evidence>
<dbReference type="GO" id="GO:0000209">
    <property type="term" value="P:protein polyubiquitination"/>
    <property type="evidence" value="ECO:0007669"/>
    <property type="project" value="TreeGrafter"/>
</dbReference>
<dbReference type="Pfam" id="PF06859">
    <property type="entry name" value="Bin3"/>
    <property type="match status" value="1"/>
</dbReference>
<keyword evidence="6" id="KW-0808">Transferase</keyword>
<dbReference type="Gene3D" id="2.40.100.10">
    <property type="entry name" value="Cyclophilin-like"/>
    <property type="match status" value="1"/>
</dbReference>
<dbReference type="SUPFAM" id="SSF50891">
    <property type="entry name" value="Cyclophilin-like"/>
    <property type="match status" value="1"/>
</dbReference>
<dbReference type="CDD" id="cd16663">
    <property type="entry name" value="RING-Ubox_PPIL2"/>
    <property type="match status" value="1"/>
</dbReference>
<evidence type="ECO:0000256" key="10">
    <source>
        <dbReference type="ARBA" id="ARBA00023242"/>
    </source>
</evidence>
<evidence type="ECO:0000313" key="16">
    <source>
        <dbReference type="EMBL" id="CAI3991709.1"/>
    </source>
</evidence>
<feature type="compositionally biased region" description="Low complexity" evidence="12">
    <location>
        <begin position="225"/>
        <end position="242"/>
    </location>
</feature>
<sequence length="811" mass="92444">MGKNQHSKDQLHLRPTEWAQDGRGFKATKWTPFSKLPLNCCFLSLQPFDRPVATRDGSVFEITHILKYIKRFGVHPVHGGKLEVKDLVPLHFHKNAQGDLHCPVTFKVLGNNTAVCANMSSGHVYCLEAVLELNKKTKNWKDLMTSQPFKWTDIVMLQDPEQLEGREVSKFHFMVSGHQDEVVREITNPESKVSDNKDERLRPNAAVSRIFAEKERLAEKKAQEAAEQAAADPEGAAAAEAAVRGSQGYQWENCQKRGRAEKEVERGTREEENERTSGALGGVVRGPPLGIKSCRDGLMRLSCQDYYGIRNGHEEDPRLPWLKELVDWRGARVLDLGCNSGVLTMQLAALGCRKVLGVDIDPSLVCQAEAAQAAADTAHGRLRFVCRDMMKLRLRKTYDVILLLSTSKWVHLQNGDQGLKELFTQIRYWLRPNGIFILEPQPWKAYKKVADASEEAEATWRTIRLRPSQFLEFLTQELKFHPEHRWVHVSHALESFQRTMYFIWTPKAKTAKKLSKPRYTSNEVGASFTSTAAPLKSKNELRKLTEEEELQDLYDQVRKKKLKGYVRMVTSCGCLNLELHCNIAPRTSDNFLRLCERNYYDNSVFHRLIRNFMLQGGDPTATGRGGESGFEGGKAFRDEFDSRLVHQGPGVVSMANNGKNTNRSQFFITLKSCEHLNNKHSVFGRVVGGLQILEVLNDWEVDSKDKPVKEIKLIRTEVFKNPFKDVSEEMTKPKEEKVVDPVATWFSNRKDPMQDHRNRHSSQVGKYLPDEMPSLPGKSKRPEAMPSEEMEYANIAQKSKRARTDFDFSSW</sequence>
<dbReference type="InterPro" id="IPR003613">
    <property type="entry name" value="Ubox_domain"/>
</dbReference>
<dbReference type="CDD" id="cd02440">
    <property type="entry name" value="AdoMet_MTases"/>
    <property type="match status" value="1"/>
</dbReference>
<feature type="region of interest" description="Disordered" evidence="12">
    <location>
        <begin position="748"/>
        <end position="785"/>
    </location>
</feature>
<dbReference type="SUPFAM" id="SSF53335">
    <property type="entry name" value="S-adenosyl-L-methionine-dependent methyltransferases"/>
    <property type="match status" value="1"/>
</dbReference>
<evidence type="ECO:0000256" key="1">
    <source>
        <dbReference type="ARBA" id="ARBA00000900"/>
    </source>
</evidence>
<organism evidence="16">
    <name type="scientific">Cladocopium goreaui</name>
    <dbReference type="NCBI Taxonomy" id="2562237"/>
    <lineage>
        <taxon>Eukaryota</taxon>
        <taxon>Sar</taxon>
        <taxon>Alveolata</taxon>
        <taxon>Dinophyceae</taxon>
        <taxon>Suessiales</taxon>
        <taxon>Symbiodiniaceae</taxon>
        <taxon>Cladocopium</taxon>
    </lineage>
</organism>
<keyword evidence="9" id="KW-0413">Isomerase</keyword>
<comment type="similarity">
    <text evidence="5">Belongs to the cyclophilin-type PPIase family. PPIL2 subfamily.</text>
</comment>
<dbReference type="AlphaFoldDB" id="A0A9P1CGW4"/>
<dbReference type="SMART" id="SM00504">
    <property type="entry name" value="Ubox"/>
    <property type="match status" value="1"/>
</dbReference>
<dbReference type="GO" id="GO:0006457">
    <property type="term" value="P:protein folding"/>
    <property type="evidence" value="ECO:0007669"/>
    <property type="project" value="InterPro"/>
</dbReference>